<evidence type="ECO:0000313" key="5">
    <source>
        <dbReference type="EMBL" id="KAF7910085.1"/>
    </source>
</evidence>
<dbReference type="PANTHER" id="PTHR43439">
    <property type="entry name" value="PHENYLACETATE-COENZYME A LIGASE"/>
    <property type="match status" value="1"/>
</dbReference>
<feature type="domain" description="Thioester reductase (TE)" evidence="4">
    <location>
        <begin position="694"/>
        <end position="908"/>
    </location>
</feature>
<dbReference type="PANTHER" id="PTHR43439:SF2">
    <property type="entry name" value="ENZYME, PUTATIVE (JCVI)-RELATED"/>
    <property type="match status" value="1"/>
</dbReference>
<name>A0ABQ7I3M5_9HELO</name>
<evidence type="ECO:0000256" key="2">
    <source>
        <dbReference type="ARBA" id="ARBA00022553"/>
    </source>
</evidence>
<dbReference type="InterPro" id="IPR051414">
    <property type="entry name" value="Adenylate-forming_Reductase"/>
</dbReference>
<dbReference type="Pfam" id="PF07993">
    <property type="entry name" value="NAD_binding_4"/>
    <property type="match status" value="1"/>
</dbReference>
<evidence type="ECO:0000259" key="4">
    <source>
        <dbReference type="Pfam" id="PF07993"/>
    </source>
</evidence>
<dbReference type="Proteomes" id="UP000783213">
    <property type="component" value="Unassembled WGS sequence"/>
</dbReference>
<dbReference type="InterPro" id="IPR036291">
    <property type="entry name" value="NAD(P)-bd_dom_sf"/>
</dbReference>
<evidence type="ECO:0000256" key="1">
    <source>
        <dbReference type="ARBA" id="ARBA00022450"/>
    </source>
</evidence>
<evidence type="ECO:0000259" key="3">
    <source>
        <dbReference type="Pfam" id="PF00501"/>
    </source>
</evidence>
<dbReference type="RefSeq" id="XP_038803793.1">
    <property type="nucleotide sequence ID" value="XM_038959853.1"/>
</dbReference>
<protein>
    <recommendedName>
        <fullName evidence="7">Carrier domain-containing protein</fullName>
    </recommendedName>
</protein>
<dbReference type="Pfam" id="PF00501">
    <property type="entry name" value="AMP-binding"/>
    <property type="match status" value="1"/>
</dbReference>
<dbReference type="PROSITE" id="PS00455">
    <property type="entry name" value="AMP_BINDING"/>
    <property type="match status" value="1"/>
</dbReference>
<gene>
    <name evidence="5" type="ORF">EAE98_012228</name>
</gene>
<evidence type="ECO:0000313" key="6">
    <source>
        <dbReference type="Proteomes" id="UP000783213"/>
    </source>
</evidence>
<proteinExistence type="predicted"/>
<dbReference type="Pfam" id="PF23562">
    <property type="entry name" value="AMP-binding_C_3"/>
    <property type="match status" value="1"/>
</dbReference>
<dbReference type="EMBL" id="RCSX01000061">
    <property type="protein sequence ID" value="KAF7910085.1"/>
    <property type="molecule type" value="Genomic_DNA"/>
</dbReference>
<dbReference type="InterPro" id="IPR042099">
    <property type="entry name" value="ANL_N_sf"/>
</dbReference>
<comment type="caution">
    <text evidence="5">The sequence shown here is derived from an EMBL/GenBank/DDBJ whole genome shotgun (WGS) entry which is preliminary data.</text>
</comment>
<dbReference type="InterPro" id="IPR020845">
    <property type="entry name" value="AMP-binding_CS"/>
</dbReference>
<dbReference type="SUPFAM" id="SSF56801">
    <property type="entry name" value="Acetyl-CoA synthetase-like"/>
    <property type="match status" value="1"/>
</dbReference>
<keyword evidence="1" id="KW-0596">Phosphopantetheine</keyword>
<sequence>MASILFEETSLKPIRRKQLLNNIVDGLAKVRPGTIYAEVPRSATSYECGYRKISYANFANAINGLAHWLHDTLGPAENFPTLAYIGPNDFRYNALMLAAVKAGYKMFFSSPRNSILAHANLFKILECKVLITVNPVLPMTHSIIEATGARAIECPDVDELLDNIYPHYPFNKTFEQARKEPLVVLHTSGTTGFPKPIVWNHEWVASWSDWLAIAPPDGYTNQTALWTSTRLLNTLPPFHAGGIFMTLLNAVFNQTPLIYPLSGVPLSTQIVLEALKHVKADSVLLAPPFVEEVGKNPEMLDFLVKNIDVLLYGGGDVSQATGDKISKRLKLSMIIGSTESGAYPAVFPSDKWPSEDWKYFHFHPNAGIELRSHSENRYEAVLIRNTDSEKVQPIFSVFPSLNQWETHDLYAPHPSIPDLWLYSGRSDDIIVLLTGEKTNPVSMEQQISHHPEVRAALVIGAHRFQTALLIELISPQALSTVERAKAIERIWPTIQQANQECPRHAKVAKSHVFFTSPDKPMGRSGKGMVQRQPTLDLYSKEIDNLYADADKMSSSTSLNLSAPEIEKLKIDTNDSISISRFIHDNISQLIGSITFQDEDDLFIRGMLDSLQTLRLTRILKNTFAIPELEITTLYTNPSVKSLAEAIIQLSSLHEAEKSSDSKSREQGIHDSLVEYKAILDEIAPPDNQTHLNGVKEADGTSSEERIVVLTGSTAHGLPTEFPSNRVTFLQANLSDERLGLEPEIFEKVKASATHIIHNAWPVNFNIPLSSFHPNIKTVINLLEFAATASQTPSLMFLSSLSSVGNFSGDVPESVITDTSASLPMGYSESKFIAENLLAYAADRFPHVSISIARVGQIAGPVSTTGIWNKHEWFPSLVLSSIHLGIIPESLDSTDRSEVDWVPIDLIAAILVELVLFQRNDHNHGAKVYHPVNPVLVPWKSLLPNIINTATVGQENKITPVPFAKWIERVRKDAEDLHSKIDFEEMLEKNPAIKLLSFYEGLAKGRGTSILENKKTVQASGNLRRLKGIEGDWVEKWVHGWIE</sequence>
<keyword evidence="6" id="KW-1185">Reference proteome</keyword>
<dbReference type="GeneID" id="62238999"/>
<dbReference type="InterPro" id="IPR013120">
    <property type="entry name" value="FAR_NAD-bd"/>
</dbReference>
<accession>A0ABQ7I3M5</accession>
<dbReference type="InterPro" id="IPR000873">
    <property type="entry name" value="AMP-dep_synth/lig_dom"/>
</dbReference>
<dbReference type="Gene3D" id="3.40.50.12780">
    <property type="entry name" value="N-terminal domain of ligase-like"/>
    <property type="match status" value="1"/>
</dbReference>
<keyword evidence="2" id="KW-0597">Phosphoprotein</keyword>
<dbReference type="SUPFAM" id="SSF51735">
    <property type="entry name" value="NAD(P)-binding Rossmann-fold domains"/>
    <property type="match status" value="1"/>
</dbReference>
<reference evidence="5 6" key="1">
    <citation type="journal article" date="2020" name="Genome Biol. Evol.">
        <title>Comparative genomics of Sclerotiniaceae.</title>
        <authorList>
            <person name="Valero Jimenez C.A."/>
            <person name="Steentjes M."/>
            <person name="Scholten O.E."/>
            <person name="Van Kan J.A.L."/>
        </authorList>
    </citation>
    <scope>NUCLEOTIDE SEQUENCE [LARGE SCALE GENOMIC DNA]</scope>
    <source>
        <strain evidence="5 6">B1</strain>
    </source>
</reference>
<organism evidence="5 6">
    <name type="scientific">Botrytis deweyae</name>
    <dbReference type="NCBI Taxonomy" id="2478750"/>
    <lineage>
        <taxon>Eukaryota</taxon>
        <taxon>Fungi</taxon>
        <taxon>Dikarya</taxon>
        <taxon>Ascomycota</taxon>
        <taxon>Pezizomycotina</taxon>
        <taxon>Leotiomycetes</taxon>
        <taxon>Helotiales</taxon>
        <taxon>Sclerotiniaceae</taxon>
        <taxon>Botrytis</taxon>
    </lineage>
</organism>
<evidence type="ECO:0008006" key="7">
    <source>
        <dbReference type="Google" id="ProtNLM"/>
    </source>
</evidence>
<dbReference type="Gene3D" id="3.40.50.720">
    <property type="entry name" value="NAD(P)-binding Rossmann-like Domain"/>
    <property type="match status" value="1"/>
</dbReference>
<feature type="domain" description="AMP-dependent synthetase/ligase" evidence="3">
    <location>
        <begin position="42"/>
        <end position="346"/>
    </location>
</feature>